<dbReference type="Proteomes" id="UP000177610">
    <property type="component" value="Unassembled WGS sequence"/>
</dbReference>
<gene>
    <name evidence="2" type="ORF">A2717_03100</name>
</gene>
<dbReference type="PROSITE" id="PS51257">
    <property type="entry name" value="PROKAR_LIPOPROTEIN"/>
    <property type="match status" value="1"/>
</dbReference>
<proteinExistence type="predicted"/>
<sequence>MKKLAFLVLGLSLFAASCNKNNQPQSLSPTPTPPAPTETYENSYIKVNTFSGWTASSPKSNPRAVNIIKGKYILYINTAASQASGVIGGRFSEIAMGAPSADAVVLVHPTEPCGAKETTQVFDIYSRADLYVSAENKRDDCVLPTNGQTVWYFSYVSESAGGYFNYKWNSKNLGIPEGLGVITMSYNSKDINQFPVKDSSELKDALSQMTEMVKTLVIK</sequence>
<dbReference type="AlphaFoldDB" id="A0A1F5N7I4"/>
<protein>
    <submittedName>
        <fullName evidence="2">Uncharacterized protein</fullName>
    </submittedName>
</protein>
<evidence type="ECO:0000313" key="3">
    <source>
        <dbReference type="Proteomes" id="UP000177610"/>
    </source>
</evidence>
<evidence type="ECO:0000313" key="2">
    <source>
        <dbReference type="EMBL" id="OGE73574.1"/>
    </source>
</evidence>
<comment type="caution">
    <text evidence="2">The sequence shown here is derived from an EMBL/GenBank/DDBJ whole genome shotgun (WGS) entry which is preliminary data.</text>
</comment>
<accession>A0A1F5N7I4</accession>
<evidence type="ECO:0000256" key="1">
    <source>
        <dbReference type="SAM" id="SignalP"/>
    </source>
</evidence>
<organism evidence="2 3">
    <name type="scientific">Candidatus Doudnabacteria bacterium RIFCSPHIGHO2_01_FULL_41_86</name>
    <dbReference type="NCBI Taxonomy" id="1817821"/>
    <lineage>
        <taxon>Bacteria</taxon>
        <taxon>Candidatus Doudnaibacteriota</taxon>
    </lineage>
</organism>
<reference evidence="2 3" key="1">
    <citation type="journal article" date="2016" name="Nat. Commun.">
        <title>Thousands of microbial genomes shed light on interconnected biogeochemical processes in an aquifer system.</title>
        <authorList>
            <person name="Anantharaman K."/>
            <person name="Brown C.T."/>
            <person name="Hug L.A."/>
            <person name="Sharon I."/>
            <person name="Castelle C.J."/>
            <person name="Probst A.J."/>
            <person name="Thomas B.C."/>
            <person name="Singh A."/>
            <person name="Wilkins M.J."/>
            <person name="Karaoz U."/>
            <person name="Brodie E.L."/>
            <person name="Williams K.H."/>
            <person name="Hubbard S.S."/>
            <person name="Banfield J.F."/>
        </authorList>
    </citation>
    <scope>NUCLEOTIDE SEQUENCE [LARGE SCALE GENOMIC DNA]</scope>
</reference>
<feature type="chain" id="PRO_5009520086" evidence="1">
    <location>
        <begin position="23"/>
        <end position="219"/>
    </location>
</feature>
<feature type="signal peptide" evidence="1">
    <location>
        <begin position="1"/>
        <end position="22"/>
    </location>
</feature>
<dbReference type="EMBL" id="MFEH01000007">
    <property type="protein sequence ID" value="OGE73574.1"/>
    <property type="molecule type" value="Genomic_DNA"/>
</dbReference>
<name>A0A1F5N7I4_9BACT</name>
<keyword evidence="1" id="KW-0732">Signal</keyword>
<dbReference type="STRING" id="1817821.A2717_03100"/>